<sequence length="118" mass="12809">MEISPEAQQKLAGKLTGSDDADSAAAPGRSARDARNTAMDTATRIAVIIEEATGVDVEEIELDSNITDDLHIDSVSRIDVAIRIEDAFHVRIEEEDIDAARTVKDIVRFIEARTSTGE</sequence>
<evidence type="ECO:0000256" key="2">
    <source>
        <dbReference type="ARBA" id="ARBA00022516"/>
    </source>
</evidence>
<reference evidence="10" key="1">
    <citation type="journal article" date="2021" name="PeerJ">
        <title>Extensive microbial diversity within the chicken gut microbiome revealed by metagenomics and culture.</title>
        <authorList>
            <person name="Gilroy R."/>
            <person name="Ravi A."/>
            <person name="Getino M."/>
            <person name="Pursley I."/>
            <person name="Horton D.L."/>
            <person name="Alikhan N.F."/>
            <person name="Baker D."/>
            <person name="Gharbi K."/>
            <person name="Hall N."/>
            <person name="Watson M."/>
            <person name="Adriaenssens E.M."/>
            <person name="Foster-Nyarko E."/>
            <person name="Jarju S."/>
            <person name="Secka A."/>
            <person name="Antonio M."/>
            <person name="Oren A."/>
            <person name="Chaudhuri R.R."/>
            <person name="La Ragione R."/>
            <person name="Hildebrand F."/>
            <person name="Pallen M.J."/>
        </authorList>
    </citation>
    <scope>NUCLEOTIDE SEQUENCE</scope>
    <source>
        <strain evidence="10">ChiHjej13B12-4958</strain>
    </source>
</reference>
<dbReference type="GO" id="GO:0016020">
    <property type="term" value="C:membrane"/>
    <property type="evidence" value="ECO:0007669"/>
    <property type="project" value="GOC"/>
</dbReference>
<dbReference type="Proteomes" id="UP000823858">
    <property type="component" value="Unassembled WGS sequence"/>
</dbReference>
<dbReference type="AlphaFoldDB" id="A0A9D2QGQ2"/>
<proteinExistence type="inferred from homology"/>
<dbReference type="GO" id="GO:0000036">
    <property type="term" value="F:acyl carrier activity"/>
    <property type="evidence" value="ECO:0007669"/>
    <property type="project" value="UniProtKB-UniRule"/>
</dbReference>
<dbReference type="SUPFAM" id="SSF47336">
    <property type="entry name" value="ACP-like"/>
    <property type="match status" value="1"/>
</dbReference>
<evidence type="ECO:0000256" key="5">
    <source>
        <dbReference type="ARBA" id="ARBA00023098"/>
    </source>
</evidence>
<name>A0A9D2QGQ2_9CORY</name>
<dbReference type="PANTHER" id="PTHR20863:SF76">
    <property type="entry name" value="CARRIER DOMAIN-CONTAINING PROTEIN"/>
    <property type="match status" value="1"/>
</dbReference>
<evidence type="ECO:0000256" key="3">
    <source>
        <dbReference type="ARBA" id="ARBA00022553"/>
    </source>
</evidence>
<evidence type="ECO:0000313" key="11">
    <source>
        <dbReference type="Proteomes" id="UP000823858"/>
    </source>
</evidence>
<comment type="function">
    <text evidence="7">Carrier of the growing fatty acid chain in fatty acid biosynthesis.</text>
</comment>
<dbReference type="InterPro" id="IPR009081">
    <property type="entry name" value="PP-bd_ACP"/>
</dbReference>
<feature type="modified residue" description="O-(pantetheine 4'-phosphoryl)serine" evidence="7">
    <location>
        <position position="74"/>
    </location>
</feature>
<reference evidence="10" key="2">
    <citation type="submission" date="2021-04" db="EMBL/GenBank/DDBJ databases">
        <authorList>
            <person name="Gilroy R."/>
        </authorList>
    </citation>
    <scope>NUCLEOTIDE SEQUENCE</scope>
    <source>
        <strain evidence="10">ChiHjej13B12-4958</strain>
    </source>
</reference>
<dbReference type="PROSITE" id="PS50075">
    <property type="entry name" value="CARRIER"/>
    <property type="match status" value="1"/>
</dbReference>
<comment type="pathway">
    <text evidence="7">Lipid metabolism; fatty acid biosynthesis.</text>
</comment>
<dbReference type="Gene3D" id="1.10.1200.10">
    <property type="entry name" value="ACP-like"/>
    <property type="match status" value="1"/>
</dbReference>
<gene>
    <name evidence="7" type="primary">acpP</name>
    <name evidence="10" type="ORF">H9751_11730</name>
</gene>
<comment type="similarity">
    <text evidence="7">Belongs to the acyl carrier protein (ACP) family.</text>
</comment>
<keyword evidence="3 7" id="KW-0597">Phosphoprotein</keyword>
<dbReference type="EMBL" id="DWVP01000024">
    <property type="protein sequence ID" value="HJC86181.1"/>
    <property type="molecule type" value="Genomic_DNA"/>
</dbReference>
<dbReference type="GO" id="GO:0005829">
    <property type="term" value="C:cytosol"/>
    <property type="evidence" value="ECO:0007669"/>
    <property type="project" value="TreeGrafter"/>
</dbReference>
<dbReference type="HAMAP" id="MF_01217">
    <property type="entry name" value="Acyl_carrier"/>
    <property type="match status" value="1"/>
</dbReference>
<keyword evidence="1 7" id="KW-0596">Phosphopantetheine</keyword>
<dbReference type="Pfam" id="PF00550">
    <property type="entry name" value="PP-binding"/>
    <property type="match status" value="1"/>
</dbReference>
<dbReference type="InterPro" id="IPR003231">
    <property type="entry name" value="ACP"/>
</dbReference>
<dbReference type="GO" id="GO:0000035">
    <property type="term" value="F:acyl binding"/>
    <property type="evidence" value="ECO:0007669"/>
    <property type="project" value="TreeGrafter"/>
</dbReference>
<comment type="subcellular location">
    <subcellularLocation>
        <location evidence="7">Cytoplasm</location>
    </subcellularLocation>
</comment>
<keyword evidence="2 7" id="KW-0444">Lipid biosynthesis</keyword>
<accession>A0A9D2QGQ2</accession>
<comment type="PTM">
    <text evidence="7">4'-phosphopantetheine is transferred from CoA to a specific serine of apo-ACP by AcpS. This modification is essential for activity because fatty acids are bound in thioester linkage to the sulfhydryl of the prosthetic group.</text>
</comment>
<keyword evidence="5 7" id="KW-0443">Lipid metabolism</keyword>
<evidence type="ECO:0000256" key="4">
    <source>
        <dbReference type="ARBA" id="ARBA00022832"/>
    </source>
</evidence>
<feature type="domain" description="Carrier" evidence="9">
    <location>
        <begin position="39"/>
        <end position="114"/>
    </location>
</feature>
<feature type="region of interest" description="Disordered" evidence="8">
    <location>
        <begin position="1"/>
        <end position="37"/>
    </location>
</feature>
<keyword evidence="7" id="KW-0963">Cytoplasm</keyword>
<keyword evidence="4 7" id="KW-0276">Fatty acid metabolism</keyword>
<evidence type="ECO:0000256" key="8">
    <source>
        <dbReference type="SAM" id="MobiDB-lite"/>
    </source>
</evidence>
<evidence type="ECO:0000259" key="9">
    <source>
        <dbReference type="PROSITE" id="PS50075"/>
    </source>
</evidence>
<dbReference type="GO" id="GO:0009245">
    <property type="term" value="P:lipid A biosynthetic process"/>
    <property type="evidence" value="ECO:0007669"/>
    <property type="project" value="TreeGrafter"/>
</dbReference>
<dbReference type="InterPro" id="IPR036736">
    <property type="entry name" value="ACP-like_sf"/>
</dbReference>
<evidence type="ECO:0000256" key="6">
    <source>
        <dbReference type="ARBA" id="ARBA00023160"/>
    </source>
</evidence>
<dbReference type="PANTHER" id="PTHR20863">
    <property type="entry name" value="ACYL CARRIER PROTEIN"/>
    <property type="match status" value="1"/>
</dbReference>
<comment type="caution">
    <text evidence="10">The sequence shown here is derived from an EMBL/GenBank/DDBJ whole genome shotgun (WGS) entry which is preliminary data.</text>
</comment>
<protein>
    <recommendedName>
        <fullName evidence="7">Acyl carrier protein</fullName>
        <shortName evidence="7">ACP</shortName>
    </recommendedName>
</protein>
<evidence type="ECO:0000256" key="1">
    <source>
        <dbReference type="ARBA" id="ARBA00022450"/>
    </source>
</evidence>
<evidence type="ECO:0000313" key="10">
    <source>
        <dbReference type="EMBL" id="HJC86181.1"/>
    </source>
</evidence>
<evidence type="ECO:0000256" key="7">
    <source>
        <dbReference type="HAMAP-Rule" id="MF_01217"/>
    </source>
</evidence>
<organism evidence="10 11">
    <name type="scientific">Candidatus Corynebacterium faecigallinarum</name>
    <dbReference type="NCBI Taxonomy" id="2838528"/>
    <lineage>
        <taxon>Bacteria</taxon>
        <taxon>Bacillati</taxon>
        <taxon>Actinomycetota</taxon>
        <taxon>Actinomycetes</taxon>
        <taxon>Mycobacteriales</taxon>
        <taxon>Corynebacteriaceae</taxon>
        <taxon>Corynebacterium</taxon>
    </lineage>
</organism>
<keyword evidence="6 7" id="KW-0275">Fatty acid biosynthesis</keyword>